<proteinExistence type="predicted"/>
<dbReference type="EMBL" id="JX962719">
    <property type="protein sequence ID" value="AGC01625.1"/>
    <property type="molecule type" value="Genomic_DNA"/>
</dbReference>
<organism evidence="1 2">
    <name type="scientific">Acanthamoeba polyphaga moumouvirus</name>
    <dbReference type="NCBI Taxonomy" id="1269028"/>
    <lineage>
        <taxon>Viruses</taxon>
        <taxon>Varidnaviria</taxon>
        <taxon>Bamfordvirae</taxon>
        <taxon>Nucleocytoviricota</taxon>
        <taxon>Megaviricetes</taxon>
        <taxon>Imitervirales</taxon>
        <taxon>Mimiviridae</taxon>
        <taxon>Megamimivirinae</taxon>
        <taxon>Moumouvirus</taxon>
    </lineage>
</organism>
<dbReference type="Proteomes" id="UP000201640">
    <property type="component" value="Segment"/>
</dbReference>
<sequence>MEIFRALIDQAVNSVIFNEYCDGIHDENCHEFHSKYIESETLGDYEKSIIGDVYNYYLRCVNYIKDNWSKGYYKNVPDINIMQQVDLFLDHFNNGDDSVIIKTITRAHKLHDRILRSTVPAYDFDGCECKGYTPAFTGKCDCGNRRVKLSHKNVNWIDRFSLDSKETVSVPVGY</sequence>
<evidence type="ECO:0000313" key="1">
    <source>
        <dbReference type="EMBL" id="AGC01625.1"/>
    </source>
</evidence>
<dbReference type="RefSeq" id="YP_007354061.1">
    <property type="nucleotide sequence ID" value="NC_020104.1"/>
</dbReference>
<gene>
    <name evidence="1" type="ORF">Moumou_00079</name>
</gene>
<name>L7RFN6_9VIRU</name>
<dbReference type="KEGG" id="vg:14445993"/>
<keyword evidence="2" id="KW-1185">Reference proteome</keyword>
<protein>
    <submittedName>
        <fullName evidence="1">Uncharacterized protein</fullName>
    </submittedName>
</protein>
<accession>L7RFN6</accession>
<reference evidence="1 2" key="1">
    <citation type="journal article" date="2012" name="Genome Biol. Evol.">
        <title>Related Giant Viruses in Distant Locations and Different Habitats: Acanthamoeba polyphaga moumouvirus Represents a Third Lineage of the Mimiviridae That Is Close to the Megavirus Lineage.</title>
        <authorList>
            <person name="Yoosuf N."/>
            <person name="Yutin N."/>
            <person name="Colson P."/>
            <person name="Shabalina S.A."/>
            <person name="Pagnier I."/>
            <person name="Robert C."/>
            <person name="Azza S."/>
            <person name="Klose T."/>
            <person name="Wong J."/>
            <person name="Rossmann M.G."/>
            <person name="La Scola B."/>
            <person name="Raoult D."/>
            <person name="Koonin E.V."/>
        </authorList>
    </citation>
    <scope>NUCLEOTIDE SEQUENCE [LARGE SCALE GENOMIC DNA]</scope>
    <source>
        <strain evidence="1 2">M10A</strain>
    </source>
</reference>
<evidence type="ECO:0000313" key="2">
    <source>
        <dbReference type="Proteomes" id="UP000201640"/>
    </source>
</evidence>
<dbReference type="OrthoDB" id="31931at10239"/>
<dbReference type="GeneID" id="14445993"/>